<dbReference type="STRING" id="322104.A3M0H0"/>
<evidence type="ECO:0000256" key="7">
    <source>
        <dbReference type="ARBA" id="ARBA00023306"/>
    </source>
</evidence>
<dbReference type="OMA" id="SSCFPEY"/>
<evidence type="ECO:0000256" key="4">
    <source>
        <dbReference type="ARBA" id="ARBA00022776"/>
    </source>
</evidence>
<keyword evidence="12" id="KW-1185">Reference proteome</keyword>
<dbReference type="InterPro" id="IPR007128">
    <property type="entry name" value="PMF1/Nnf1"/>
</dbReference>
<dbReference type="InterPro" id="IPR016851">
    <property type="entry name" value="Nnf1"/>
</dbReference>
<dbReference type="GO" id="GO:0005634">
    <property type="term" value="C:nucleus"/>
    <property type="evidence" value="ECO:0007669"/>
    <property type="project" value="UniProtKB-SubCell"/>
</dbReference>
<evidence type="ECO:0000256" key="8">
    <source>
        <dbReference type="ARBA" id="ARBA00023328"/>
    </source>
</evidence>
<dbReference type="GeneID" id="4841149"/>
<keyword evidence="6 9" id="KW-0539">Nucleus</keyword>
<feature type="coiled-coil region" evidence="10">
    <location>
        <begin position="143"/>
        <end position="188"/>
    </location>
</feature>
<dbReference type="PIRSF" id="PIRSF027153">
    <property type="entry name" value="Nnf1p"/>
    <property type="match status" value="1"/>
</dbReference>
<dbReference type="GO" id="GO:0000444">
    <property type="term" value="C:MIS12/MIND type complex"/>
    <property type="evidence" value="ECO:0007669"/>
    <property type="project" value="UniProtKB-UniRule"/>
</dbReference>
<reference evidence="11 12" key="1">
    <citation type="journal article" date="2007" name="Nat. Biotechnol.">
        <title>Genome sequence of the lignocellulose-bioconverting and xylose-fermenting yeast Pichia stipitis.</title>
        <authorList>
            <person name="Jeffries T.W."/>
            <person name="Grigoriev I.V."/>
            <person name="Grimwood J."/>
            <person name="Laplaza J.M."/>
            <person name="Aerts A."/>
            <person name="Salamov A."/>
            <person name="Schmutz J."/>
            <person name="Lindquist E."/>
            <person name="Dehal P."/>
            <person name="Shapiro H."/>
            <person name="Jin Y.S."/>
            <person name="Passoth V."/>
            <person name="Richardson P.M."/>
        </authorList>
    </citation>
    <scope>NUCLEOTIDE SEQUENCE [LARGE SCALE GENOMIC DNA]</scope>
    <source>
        <strain evidence="12">ATCC 58785 / CBS 6054 / NBRC 10063 / NRRL Y-11545</strain>
    </source>
</reference>
<dbReference type="KEGG" id="pic:PICST_64334"/>
<dbReference type="GO" id="GO:0051301">
    <property type="term" value="P:cell division"/>
    <property type="evidence" value="ECO:0007669"/>
    <property type="project" value="UniProtKB-UniRule"/>
</dbReference>
<evidence type="ECO:0000313" key="12">
    <source>
        <dbReference type="Proteomes" id="UP000002258"/>
    </source>
</evidence>
<keyword evidence="4 9" id="KW-0498">Mitosis</keyword>
<dbReference type="PANTHER" id="PTHR15459:SF3">
    <property type="entry name" value="POLYAMINE-MODULATED FACTOR 1"/>
    <property type="match status" value="1"/>
</dbReference>
<evidence type="ECO:0000256" key="5">
    <source>
        <dbReference type="ARBA" id="ARBA00022838"/>
    </source>
</evidence>
<name>A3M0H0_PICST</name>
<evidence type="ECO:0000256" key="6">
    <source>
        <dbReference type="ARBA" id="ARBA00023242"/>
    </source>
</evidence>
<sequence>MSETKVEKIRFERLKLVCRKALEQSIKKSLSPEQFKLCFPTIAGTDEGIRSLDLARSQMIGFWHENTLKEFDLIFQERNIDTKLNELDEIIQTAQRREQSQSELPAQIDKLTPTELINSTLLDGSESSLENLSMIYNQLCIDNKEMYTELQKLSIESDDLKTDINNSLETLRKEVEVIDSRKDKLNLDELIEKLGQ</sequence>
<evidence type="ECO:0000256" key="3">
    <source>
        <dbReference type="ARBA" id="ARBA00022618"/>
    </source>
</evidence>
<dbReference type="Pfam" id="PF03980">
    <property type="entry name" value="Nnf1"/>
    <property type="match status" value="1"/>
</dbReference>
<protein>
    <recommendedName>
        <fullName evidence="9">Kinetochore-associated protein</fullName>
    </recommendedName>
</protein>
<keyword evidence="2 9" id="KW-0158">Chromosome</keyword>
<dbReference type="OrthoDB" id="18453at2759"/>
<dbReference type="EMBL" id="CP000502">
    <property type="protein sequence ID" value="ABN68523.2"/>
    <property type="molecule type" value="Genomic_DNA"/>
</dbReference>
<dbReference type="RefSeq" id="XP_001386552.2">
    <property type="nucleotide sequence ID" value="XM_001386515.1"/>
</dbReference>
<keyword evidence="10" id="KW-0175">Coiled coil</keyword>
<proteinExistence type="predicted"/>
<evidence type="ECO:0000256" key="1">
    <source>
        <dbReference type="ARBA" id="ARBA00004629"/>
    </source>
</evidence>
<gene>
    <name evidence="11" type="ORF">PICST_64334</name>
</gene>
<evidence type="ECO:0000256" key="2">
    <source>
        <dbReference type="ARBA" id="ARBA00022454"/>
    </source>
</evidence>
<dbReference type="Proteomes" id="UP000002258">
    <property type="component" value="Chromosome 8"/>
</dbReference>
<comment type="subcellular location">
    <subcellularLocation>
        <location evidence="1 9">Chromosome</location>
        <location evidence="1 9">Centromere</location>
        <location evidence="1 9">Kinetochore</location>
    </subcellularLocation>
    <subcellularLocation>
        <location evidence="9">Nucleus</location>
    </subcellularLocation>
    <text evidence="9">Associated with the kinetochore.</text>
</comment>
<dbReference type="PANTHER" id="PTHR15459">
    <property type="entry name" value="POLYAMINE-MODULATED FACTOR 1"/>
    <property type="match status" value="1"/>
</dbReference>
<dbReference type="InParanoid" id="A3M0H0"/>
<dbReference type="AlphaFoldDB" id="A3M0H0"/>
<dbReference type="HOGENOM" id="CLU_117280_0_0_1"/>
<evidence type="ECO:0000313" key="11">
    <source>
        <dbReference type="EMBL" id="ABN68523.2"/>
    </source>
</evidence>
<evidence type="ECO:0000256" key="9">
    <source>
        <dbReference type="PIRNR" id="PIRNR027153"/>
    </source>
</evidence>
<accession>A3M0H0</accession>
<organism evidence="11 12">
    <name type="scientific">Scheffersomyces stipitis (strain ATCC 58785 / CBS 6054 / NBRC 10063 / NRRL Y-11545)</name>
    <name type="common">Yeast</name>
    <name type="synonym">Pichia stipitis</name>
    <dbReference type="NCBI Taxonomy" id="322104"/>
    <lineage>
        <taxon>Eukaryota</taxon>
        <taxon>Fungi</taxon>
        <taxon>Dikarya</taxon>
        <taxon>Ascomycota</taxon>
        <taxon>Saccharomycotina</taxon>
        <taxon>Pichiomycetes</taxon>
        <taxon>Debaryomycetaceae</taxon>
        <taxon>Scheffersomyces</taxon>
    </lineage>
</organism>
<keyword evidence="8 9" id="KW-0137">Centromere</keyword>
<dbReference type="eggNOG" id="ENOG502RZTQ">
    <property type="taxonomic scope" value="Eukaryota"/>
</dbReference>
<keyword evidence="3 9" id="KW-0132">Cell division</keyword>
<evidence type="ECO:0000256" key="10">
    <source>
        <dbReference type="SAM" id="Coils"/>
    </source>
</evidence>
<keyword evidence="7 9" id="KW-0131">Cell cycle</keyword>
<keyword evidence="5 9" id="KW-0995">Kinetochore</keyword>
<dbReference type="GO" id="GO:0007059">
    <property type="term" value="P:chromosome segregation"/>
    <property type="evidence" value="ECO:0007669"/>
    <property type="project" value="UniProtKB-UniRule"/>
</dbReference>
<dbReference type="FunCoup" id="A3M0H0">
    <property type="interactions" value="62"/>
</dbReference>